<dbReference type="PANTHER" id="PTHR33512">
    <property type="entry name" value="PROTEIN, PUTATIVE (DUF1191)-RELATED"/>
    <property type="match status" value="1"/>
</dbReference>
<organism evidence="3 4">
    <name type="scientific">Stephania cephalantha</name>
    <dbReference type="NCBI Taxonomy" id="152367"/>
    <lineage>
        <taxon>Eukaryota</taxon>
        <taxon>Viridiplantae</taxon>
        <taxon>Streptophyta</taxon>
        <taxon>Embryophyta</taxon>
        <taxon>Tracheophyta</taxon>
        <taxon>Spermatophyta</taxon>
        <taxon>Magnoliopsida</taxon>
        <taxon>Ranunculales</taxon>
        <taxon>Menispermaceae</taxon>
        <taxon>Menispermoideae</taxon>
        <taxon>Cissampelideae</taxon>
        <taxon>Stephania</taxon>
    </lineage>
</organism>
<feature type="chain" id="PRO_5042852390" evidence="2">
    <location>
        <begin position="31"/>
        <end position="310"/>
    </location>
</feature>
<sequence length="310" mass="33734">MGSLPCFIPVIVAFVLRSLLLLLSSTEVDALGTEVNVGVLDHILGGYAFESYIRHNKTGFLYRIHLPSNLSSIRANTVRFRCGSLRRYGAQVKEFHLAMGVEVEPCVERVLIVSQNLGDTWSSLYYENYNVPGYQLVSPILGLLAYDATFLNSTSPSLLKISSGSEPITIDFSNLTKINDPSIRPFCACFDSDGNVNVTEQVSNNICATTQHGHFGLLVEASLLQPPGEVSGWKIIVGSAVGGILGAFLLGLLVVALLVKVKRKAQIAEMERRAYEEEALQISMVGHVRAPTAAGTRTTPSIEHEYIPPP</sequence>
<reference evidence="3 4" key="1">
    <citation type="submission" date="2024-01" db="EMBL/GenBank/DDBJ databases">
        <title>Genome assemblies of Stephania.</title>
        <authorList>
            <person name="Yang L."/>
        </authorList>
    </citation>
    <scope>NUCLEOTIDE SEQUENCE [LARGE SCALE GENOMIC DNA]</scope>
    <source>
        <strain evidence="3">JXDWG</strain>
        <tissue evidence="3">Leaf</tissue>
    </source>
</reference>
<keyword evidence="1" id="KW-0812">Transmembrane</keyword>
<proteinExistence type="predicted"/>
<feature type="signal peptide" evidence="2">
    <location>
        <begin position="1"/>
        <end position="30"/>
    </location>
</feature>
<dbReference type="EMBL" id="JBBNAG010000003">
    <property type="protein sequence ID" value="KAK9147660.1"/>
    <property type="molecule type" value="Genomic_DNA"/>
</dbReference>
<accession>A0AAP0KAN2</accession>
<keyword evidence="1" id="KW-1133">Transmembrane helix</keyword>
<dbReference type="GO" id="GO:0016020">
    <property type="term" value="C:membrane"/>
    <property type="evidence" value="ECO:0007669"/>
    <property type="project" value="TreeGrafter"/>
</dbReference>
<evidence type="ECO:0000313" key="3">
    <source>
        <dbReference type="EMBL" id="KAK9147660.1"/>
    </source>
</evidence>
<comment type="caution">
    <text evidence="3">The sequence shown here is derived from an EMBL/GenBank/DDBJ whole genome shotgun (WGS) entry which is preliminary data.</text>
</comment>
<dbReference type="PANTHER" id="PTHR33512:SF1">
    <property type="entry name" value="PROTEIN, PUTATIVE (DUF1191)-RELATED"/>
    <property type="match status" value="1"/>
</dbReference>
<dbReference type="AlphaFoldDB" id="A0AAP0KAN2"/>
<dbReference type="InterPro" id="IPR010605">
    <property type="entry name" value="DUF1191"/>
</dbReference>
<name>A0AAP0KAN2_9MAGN</name>
<evidence type="ECO:0000313" key="4">
    <source>
        <dbReference type="Proteomes" id="UP001419268"/>
    </source>
</evidence>
<dbReference type="Proteomes" id="UP001419268">
    <property type="component" value="Unassembled WGS sequence"/>
</dbReference>
<evidence type="ECO:0000256" key="1">
    <source>
        <dbReference type="SAM" id="Phobius"/>
    </source>
</evidence>
<keyword evidence="1" id="KW-0472">Membrane</keyword>
<keyword evidence="4" id="KW-1185">Reference proteome</keyword>
<feature type="transmembrane region" description="Helical" evidence="1">
    <location>
        <begin position="235"/>
        <end position="259"/>
    </location>
</feature>
<evidence type="ECO:0000256" key="2">
    <source>
        <dbReference type="SAM" id="SignalP"/>
    </source>
</evidence>
<protein>
    <submittedName>
        <fullName evidence="3">Uncharacterized protein</fullName>
    </submittedName>
</protein>
<dbReference type="Pfam" id="PF06697">
    <property type="entry name" value="DUF1191"/>
    <property type="match status" value="1"/>
</dbReference>
<gene>
    <name evidence="3" type="ORF">Scep_006417</name>
</gene>
<keyword evidence="2" id="KW-0732">Signal</keyword>